<keyword evidence="1" id="KW-1133">Transmembrane helix</keyword>
<feature type="transmembrane region" description="Helical" evidence="1">
    <location>
        <begin position="7"/>
        <end position="28"/>
    </location>
</feature>
<evidence type="ECO:0000313" key="3">
    <source>
        <dbReference type="Proteomes" id="UP001222282"/>
    </source>
</evidence>
<accession>A0ABY7Z6S6</accession>
<keyword evidence="3" id="KW-1185">Reference proteome</keyword>
<gene>
    <name evidence="2" type="ORF">NN484_22500</name>
</gene>
<dbReference type="RefSeq" id="WP_274657931.1">
    <property type="nucleotide sequence ID" value="NZ_CP101655.1"/>
</dbReference>
<proteinExistence type="predicted"/>
<evidence type="ECO:0000313" key="2">
    <source>
        <dbReference type="EMBL" id="WDR35244.1"/>
    </source>
</evidence>
<sequence>MKNPYAAGFYALLAALLVICGAVFWAGFNSDKPNSTQDAFAFINSISALFQALAAGVVAALAYKGLTSWKQELNHSKAYGVVWDANVAFRKIEASIERLTDHWSRYCPPMRASIVIDAVNKDPINTQFKEFIEHCQILDKVVVKTGWEWAERAEEMQAALDALAVEVHKPPLTDTQVLTAKLTAKTQESVDKAVERVESAMSVIEAGLRVLDQKYS</sequence>
<protein>
    <submittedName>
        <fullName evidence="2">Uncharacterized protein</fullName>
    </submittedName>
</protein>
<feature type="transmembrane region" description="Helical" evidence="1">
    <location>
        <begin position="40"/>
        <end position="63"/>
    </location>
</feature>
<keyword evidence="1" id="KW-0812">Transmembrane</keyword>
<dbReference type="EMBL" id="CP101655">
    <property type="protein sequence ID" value="WDR35244.1"/>
    <property type="molecule type" value="Genomic_DNA"/>
</dbReference>
<keyword evidence="1" id="KW-0472">Membrane</keyword>
<reference evidence="2 3" key="1">
    <citation type="submission" date="2022-07" db="EMBL/GenBank/DDBJ databases">
        <authorList>
            <person name="Abrouk D."/>
            <person name="Moenne-Loccoz Y."/>
            <person name="Todorovic I."/>
            <person name="Raicevic V."/>
            <person name="Jovicic-Petrovic J."/>
        </authorList>
    </citation>
    <scope>NUCLEOTIDE SEQUENCE [LARGE SCALE GENOMIC DNA]</scope>
    <source>
        <strain evidence="3">IT-P374</strain>
    </source>
</reference>
<organism evidence="2 3">
    <name type="scientific">Pseudomonas serboccidentalis</name>
    <dbReference type="NCBI Taxonomy" id="2964670"/>
    <lineage>
        <taxon>Bacteria</taxon>
        <taxon>Pseudomonadati</taxon>
        <taxon>Pseudomonadota</taxon>
        <taxon>Gammaproteobacteria</taxon>
        <taxon>Pseudomonadales</taxon>
        <taxon>Pseudomonadaceae</taxon>
        <taxon>Pseudomonas</taxon>
    </lineage>
</organism>
<evidence type="ECO:0000256" key="1">
    <source>
        <dbReference type="SAM" id="Phobius"/>
    </source>
</evidence>
<dbReference type="Proteomes" id="UP001222282">
    <property type="component" value="Chromosome"/>
</dbReference>
<name>A0ABY7Z6S6_9PSED</name>